<gene>
    <name evidence="1" type="ORF">GCM10007216_11160</name>
</gene>
<protein>
    <submittedName>
        <fullName evidence="1">Uncharacterized protein</fullName>
    </submittedName>
</protein>
<organism evidence="1 2">
    <name type="scientific">Thalassobacillus devorans</name>
    <dbReference type="NCBI Taxonomy" id="279813"/>
    <lineage>
        <taxon>Bacteria</taxon>
        <taxon>Bacillati</taxon>
        <taxon>Bacillota</taxon>
        <taxon>Bacilli</taxon>
        <taxon>Bacillales</taxon>
        <taxon>Bacillaceae</taxon>
        <taxon>Thalassobacillus</taxon>
    </lineage>
</organism>
<dbReference type="Proteomes" id="UP000619534">
    <property type="component" value="Unassembled WGS sequence"/>
</dbReference>
<evidence type="ECO:0000313" key="2">
    <source>
        <dbReference type="Proteomes" id="UP000619534"/>
    </source>
</evidence>
<sequence length="75" mass="8958">MFITKLLRYKILYTELIAEDRRIHVFDMAFQRKLSFNYASLKRSPDKRAKELLNFLKSKNTKIELGLYDNKGRAS</sequence>
<proteinExistence type="predicted"/>
<name>A0ABQ1NPW0_9BACI</name>
<accession>A0ABQ1NPW0</accession>
<dbReference type="EMBL" id="BMCJ01000002">
    <property type="protein sequence ID" value="GGC82378.1"/>
    <property type="molecule type" value="Genomic_DNA"/>
</dbReference>
<keyword evidence="2" id="KW-1185">Reference proteome</keyword>
<reference evidence="2" key="1">
    <citation type="journal article" date="2019" name="Int. J. Syst. Evol. Microbiol.">
        <title>The Global Catalogue of Microorganisms (GCM) 10K type strain sequencing project: providing services to taxonomists for standard genome sequencing and annotation.</title>
        <authorList>
            <consortium name="The Broad Institute Genomics Platform"/>
            <consortium name="The Broad Institute Genome Sequencing Center for Infectious Disease"/>
            <person name="Wu L."/>
            <person name="Ma J."/>
        </authorList>
    </citation>
    <scope>NUCLEOTIDE SEQUENCE [LARGE SCALE GENOMIC DNA]</scope>
    <source>
        <strain evidence="2">CCM 7282</strain>
    </source>
</reference>
<evidence type="ECO:0000313" key="1">
    <source>
        <dbReference type="EMBL" id="GGC82378.1"/>
    </source>
</evidence>
<comment type="caution">
    <text evidence="1">The sequence shown here is derived from an EMBL/GenBank/DDBJ whole genome shotgun (WGS) entry which is preliminary data.</text>
</comment>